<evidence type="ECO:0000313" key="3">
    <source>
        <dbReference type="Proteomes" id="UP000056750"/>
    </source>
</evidence>
<accession>A0ABN4LSQ7</accession>
<keyword evidence="3" id="KW-1185">Reference proteome</keyword>
<dbReference type="EMBL" id="CP013926">
    <property type="protein sequence ID" value="AMJ76202.1"/>
    <property type="molecule type" value="Genomic_DNA"/>
</dbReference>
<feature type="transmembrane region" description="Helical" evidence="1">
    <location>
        <begin position="135"/>
        <end position="155"/>
    </location>
</feature>
<gene>
    <name evidence="2" type="ORF">AVL57_20860</name>
</gene>
<dbReference type="Proteomes" id="UP000056750">
    <property type="component" value="Chromosome"/>
</dbReference>
<keyword evidence="1" id="KW-0472">Membrane</keyword>
<reference evidence="2 3" key="1">
    <citation type="submission" date="2015-12" db="EMBL/GenBank/DDBJ databases">
        <title>Intraspecies pangenome expansion in the marine bacterium Alteromonas.</title>
        <authorList>
            <person name="Lopez-Perez M."/>
            <person name="Rodriguez-Valera F."/>
        </authorList>
    </citation>
    <scope>NUCLEOTIDE SEQUENCE [LARGE SCALE GENOMIC DNA]</scope>
    <source>
        <strain evidence="2 3">LMG 21861</strain>
    </source>
</reference>
<dbReference type="RefSeq" id="WP_057795067.1">
    <property type="nucleotide sequence ID" value="NZ_CP013926.1"/>
</dbReference>
<evidence type="ECO:0000313" key="2">
    <source>
        <dbReference type="EMBL" id="AMJ76202.1"/>
    </source>
</evidence>
<sequence length="304" mass="33965">MKIAPPTSKPQQFIGLFPLLVLLAIPLLNMYSGAFYWPDSGDMVAQRSFNSAVSISLFIGYFWFSFRYIHQNVASSLISLLVKKNQLGQFSVHRQKLTKAFHHQIVNSLIISSMFMAVLAFLGDVSNESYNIKGISYIASFVTFSLLTSLFLFQVRSNVTYLLRQVLPGTNKSSDYWASFSVITKLSLTNALFALGLLTVLPIFWFNVVVSPLEVIAVVSMSLLIVAYTFTPLLKLKLILKQQKTRTLNQGQSVTNNHNRDDRQPKVVRAPSEVCNSSDKLKTIAAVVLVPVSWGLVSMVETLI</sequence>
<feature type="transmembrane region" description="Helical" evidence="1">
    <location>
        <begin position="176"/>
        <end position="203"/>
    </location>
</feature>
<keyword evidence="1" id="KW-1133">Transmembrane helix</keyword>
<organism evidence="2 3">
    <name type="scientific">Alteromonas stellipolaris</name>
    <dbReference type="NCBI Taxonomy" id="233316"/>
    <lineage>
        <taxon>Bacteria</taxon>
        <taxon>Pseudomonadati</taxon>
        <taxon>Pseudomonadota</taxon>
        <taxon>Gammaproteobacteria</taxon>
        <taxon>Alteromonadales</taxon>
        <taxon>Alteromonadaceae</taxon>
        <taxon>Alteromonas/Salinimonas group</taxon>
        <taxon>Alteromonas</taxon>
    </lineage>
</organism>
<feature type="transmembrane region" description="Helical" evidence="1">
    <location>
        <begin position="49"/>
        <end position="69"/>
    </location>
</feature>
<keyword evidence="1" id="KW-0812">Transmembrane</keyword>
<name>A0ABN4LSQ7_9ALTE</name>
<feature type="transmembrane region" description="Helical" evidence="1">
    <location>
        <begin position="215"/>
        <end position="234"/>
    </location>
</feature>
<proteinExistence type="predicted"/>
<feature type="transmembrane region" description="Helical" evidence="1">
    <location>
        <begin position="105"/>
        <end position="123"/>
    </location>
</feature>
<feature type="transmembrane region" description="Helical" evidence="1">
    <location>
        <begin position="12"/>
        <end position="37"/>
    </location>
</feature>
<protein>
    <submittedName>
        <fullName evidence="2">Uncharacterized protein</fullName>
    </submittedName>
</protein>
<evidence type="ECO:0000256" key="1">
    <source>
        <dbReference type="SAM" id="Phobius"/>
    </source>
</evidence>